<dbReference type="AlphaFoldDB" id="A0A1F7VHF5"/>
<evidence type="ECO:0000313" key="3">
    <source>
        <dbReference type="Proteomes" id="UP000177574"/>
    </source>
</evidence>
<evidence type="ECO:0000256" key="1">
    <source>
        <dbReference type="SAM" id="MobiDB-lite"/>
    </source>
</evidence>
<sequence>MTMTTAATDVDDALAGDRELDGAGLPRPDLDDEHAEPEGFGREAAWPTPARARTAQIGCDPTMPAPVVTPEDQLTWQAEGGAAAEKCGR</sequence>
<organism evidence="2 3">
    <name type="scientific">Candidatus Uhrbacteria bacterium RIFCSPLOWO2_02_FULL_53_10</name>
    <dbReference type="NCBI Taxonomy" id="1802411"/>
    <lineage>
        <taxon>Bacteria</taxon>
        <taxon>Candidatus Uhriibacteriota</taxon>
    </lineage>
</organism>
<dbReference type="EMBL" id="MGET01000031">
    <property type="protein sequence ID" value="OGL89598.1"/>
    <property type="molecule type" value="Genomic_DNA"/>
</dbReference>
<feature type="region of interest" description="Disordered" evidence="1">
    <location>
        <begin position="1"/>
        <end position="52"/>
    </location>
</feature>
<name>A0A1F7VHF5_9BACT</name>
<dbReference type="Proteomes" id="UP000177574">
    <property type="component" value="Unassembled WGS sequence"/>
</dbReference>
<comment type="caution">
    <text evidence="2">The sequence shown here is derived from an EMBL/GenBank/DDBJ whole genome shotgun (WGS) entry which is preliminary data.</text>
</comment>
<reference evidence="2 3" key="1">
    <citation type="journal article" date="2016" name="Nat. Commun.">
        <title>Thousands of microbial genomes shed light on interconnected biogeochemical processes in an aquifer system.</title>
        <authorList>
            <person name="Anantharaman K."/>
            <person name="Brown C.T."/>
            <person name="Hug L.A."/>
            <person name="Sharon I."/>
            <person name="Castelle C.J."/>
            <person name="Probst A.J."/>
            <person name="Thomas B.C."/>
            <person name="Singh A."/>
            <person name="Wilkins M.J."/>
            <person name="Karaoz U."/>
            <person name="Brodie E.L."/>
            <person name="Williams K.H."/>
            <person name="Hubbard S.S."/>
            <person name="Banfield J.F."/>
        </authorList>
    </citation>
    <scope>NUCLEOTIDE SEQUENCE [LARGE SCALE GENOMIC DNA]</scope>
</reference>
<protein>
    <submittedName>
        <fullName evidence="2">Uncharacterized protein</fullName>
    </submittedName>
</protein>
<evidence type="ECO:0000313" key="2">
    <source>
        <dbReference type="EMBL" id="OGL89598.1"/>
    </source>
</evidence>
<gene>
    <name evidence="2" type="ORF">A3I45_00120</name>
</gene>
<proteinExistence type="predicted"/>
<accession>A0A1F7VHF5</accession>